<sequence>MLVVNPTIPRKSGQYDPVIPRSDLLEDEIMEGRFSSTSSQSPSQPSKDQPELRSSSQVRASTPAFSLESTTNPPSVELMTKEHLDRAKSLVLDLLGWDVTLEYLVERGLSSAAIYAIFTDLRLRLPSNTNTLSPLPSHHERLDIRLQTPKMLLAVSLSIEISVTDSPVSPAVCLYRDCIASGTLPGTSRR</sequence>
<evidence type="ECO:0000256" key="1">
    <source>
        <dbReference type="SAM" id="MobiDB-lite"/>
    </source>
</evidence>
<feature type="compositionally biased region" description="Low complexity" evidence="1">
    <location>
        <begin position="35"/>
        <end position="46"/>
    </location>
</feature>
<dbReference type="Proteomes" id="UP001194468">
    <property type="component" value="Unassembled WGS sequence"/>
</dbReference>
<reference evidence="2" key="1">
    <citation type="submission" date="2019-10" db="EMBL/GenBank/DDBJ databases">
        <authorList>
            <consortium name="DOE Joint Genome Institute"/>
            <person name="Kuo A."/>
            <person name="Miyauchi S."/>
            <person name="Kiss E."/>
            <person name="Drula E."/>
            <person name="Kohler A."/>
            <person name="Sanchez-Garcia M."/>
            <person name="Andreopoulos B."/>
            <person name="Barry K.W."/>
            <person name="Bonito G."/>
            <person name="Buee M."/>
            <person name="Carver A."/>
            <person name="Chen C."/>
            <person name="Cichocki N."/>
            <person name="Clum A."/>
            <person name="Culley D."/>
            <person name="Crous P.W."/>
            <person name="Fauchery L."/>
            <person name="Girlanda M."/>
            <person name="Hayes R."/>
            <person name="Keri Z."/>
            <person name="LaButti K."/>
            <person name="Lipzen A."/>
            <person name="Lombard V."/>
            <person name="Magnuson J."/>
            <person name="Maillard F."/>
            <person name="Morin E."/>
            <person name="Murat C."/>
            <person name="Nolan M."/>
            <person name="Ohm R."/>
            <person name="Pangilinan J."/>
            <person name="Pereira M."/>
            <person name="Perotto S."/>
            <person name="Peter M."/>
            <person name="Riley R."/>
            <person name="Sitrit Y."/>
            <person name="Stielow B."/>
            <person name="Szollosi G."/>
            <person name="Zifcakova L."/>
            <person name="Stursova M."/>
            <person name="Spatafora J.W."/>
            <person name="Tedersoo L."/>
            <person name="Vaario L.-M."/>
            <person name="Yamada A."/>
            <person name="Yan M."/>
            <person name="Wang P."/>
            <person name="Xu J."/>
            <person name="Bruns T."/>
            <person name="Baldrian P."/>
            <person name="Vilgalys R."/>
            <person name="Henrissat B."/>
            <person name="Grigoriev I.V."/>
            <person name="Hibbett D."/>
            <person name="Nagy L.G."/>
            <person name="Martin F.M."/>
        </authorList>
    </citation>
    <scope>NUCLEOTIDE SEQUENCE</scope>
    <source>
        <strain evidence="2">BED1</strain>
    </source>
</reference>
<feature type="compositionally biased region" description="Polar residues" evidence="1">
    <location>
        <begin position="52"/>
        <end position="74"/>
    </location>
</feature>
<accession>A0AAD4G6E8</accession>
<proteinExistence type="predicted"/>
<name>A0AAD4G6E8_BOLED</name>
<protein>
    <submittedName>
        <fullName evidence="2">Uncharacterized protein</fullName>
    </submittedName>
</protein>
<reference evidence="2" key="2">
    <citation type="journal article" date="2020" name="Nat. Commun.">
        <title>Large-scale genome sequencing of mycorrhizal fungi provides insights into the early evolution of symbiotic traits.</title>
        <authorList>
            <person name="Miyauchi S."/>
            <person name="Kiss E."/>
            <person name="Kuo A."/>
            <person name="Drula E."/>
            <person name="Kohler A."/>
            <person name="Sanchez-Garcia M."/>
            <person name="Morin E."/>
            <person name="Andreopoulos B."/>
            <person name="Barry K.W."/>
            <person name="Bonito G."/>
            <person name="Buee M."/>
            <person name="Carver A."/>
            <person name="Chen C."/>
            <person name="Cichocki N."/>
            <person name="Clum A."/>
            <person name="Culley D."/>
            <person name="Crous P.W."/>
            <person name="Fauchery L."/>
            <person name="Girlanda M."/>
            <person name="Hayes R.D."/>
            <person name="Keri Z."/>
            <person name="LaButti K."/>
            <person name="Lipzen A."/>
            <person name="Lombard V."/>
            <person name="Magnuson J."/>
            <person name="Maillard F."/>
            <person name="Murat C."/>
            <person name="Nolan M."/>
            <person name="Ohm R.A."/>
            <person name="Pangilinan J."/>
            <person name="Pereira M.F."/>
            <person name="Perotto S."/>
            <person name="Peter M."/>
            <person name="Pfister S."/>
            <person name="Riley R."/>
            <person name="Sitrit Y."/>
            <person name="Stielow J.B."/>
            <person name="Szollosi G."/>
            <person name="Zifcakova L."/>
            <person name="Stursova M."/>
            <person name="Spatafora J.W."/>
            <person name="Tedersoo L."/>
            <person name="Vaario L.M."/>
            <person name="Yamada A."/>
            <person name="Yan M."/>
            <person name="Wang P."/>
            <person name="Xu J."/>
            <person name="Bruns T."/>
            <person name="Baldrian P."/>
            <person name="Vilgalys R."/>
            <person name="Dunand C."/>
            <person name="Henrissat B."/>
            <person name="Grigoriev I.V."/>
            <person name="Hibbett D."/>
            <person name="Nagy L.G."/>
            <person name="Martin F.M."/>
        </authorList>
    </citation>
    <scope>NUCLEOTIDE SEQUENCE</scope>
    <source>
        <strain evidence="2">BED1</strain>
    </source>
</reference>
<keyword evidence="3" id="KW-1185">Reference proteome</keyword>
<feature type="region of interest" description="Disordered" evidence="1">
    <location>
        <begin position="1"/>
        <end position="74"/>
    </location>
</feature>
<gene>
    <name evidence="2" type="ORF">L210DRAFT_987708</name>
</gene>
<organism evidence="2 3">
    <name type="scientific">Boletus edulis BED1</name>
    <dbReference type="NCBI Taxonomy" id="1328754"/>
    <lineage>
        <taxon>Eukaryota</taxon>
        <taxon>Fungi</taxon>
        <taxon>Dikarya</taxon>
        <taxon>Basidiomycota</taxon>
        <taxon>Agaricomycotina</taxon>
        <taxon>Agaricomycetes</taxon>
        <taxon>Agaricomycetidae</taxon>
        <taxon>Boletales</taxon>
        <taxon>Boletineae</taxon>
        <taxon>Boletaceae</taxon>
        <taxon>Boletoideae</taxon>
        <taxon>Boletus</taxon>
    </lineage>
</organism>
<dbReference type="AlphaFoldDB" id="A0AAD4G6E8"/>
<evidence type="ECO:0000313" key="3">
    <source>
        <dbReference type="Proteomes" id="UP001194468"/>
    </source>
</evidence>
<evidence type="ECO:0000313" key="2">
    <source>
        <dbReference type="EMBL" id="KAF8417902.1"/>
    </source>
</evidence>
<comment type="caution">
    <text evidence="2">The sequence shown here is derived from an EMBL/GenBank/DDBJ whole genome shotgun (WGS) entry which is preliminary data.</text>
</comment>
<dbReference type="EMBL" id="WHUW01000211">
    <property type="protein sequence ID" value="KAF8417902.1"/>
    <property type="molecule type" value="Genomic_DNA"/>
</dbReference>